<evidence type="ECO:0000256" key="1">
    <source>
        <dbReference type="ARBA" id="ARBA00022491"/>
    </source>
</evidence>
<accession>A0ABS2P5J3</accession>
<evidence type="ECO:0000256" key="2">
    <source>
        <dbReference type="ARBA" id="ARBA00023125"/>
    </source>
</evidence>
<feature type="domain" description="HTH tetR-type" evidence="4">
    <location>
        <begin position="11"/>
        <end position="71"/>
    </location>
</feature>
<sequence length="207" mass="24322">MPPAVSEEYKEKKRKLILESALACFAEKGFQVATIDDIVKHSGMSKGAIYNYFKSKDDIYIELMNVNSNQSFDVLREKLERLPTAKERLAHFFEVFRSQVKVNPNWENTSRVHIEFWLSSVRNESTKDFMYNRYQMVYKKILTDIIQFGVDRGEFPTTIDVDFIGNVFWSTFDGICFYQCVMENDELYVRLVNQLERVINSLVTTVE</sequence>
<dbReference type="PRINTS" id="PR00455">
    <property type="entry name" value="HTHTETR"/>
</dbReference>
<keyword evidence="1" id="KW-0678">Repressor</keyword>
<evidence type="ECO:0000313" key="6">
    <source>
        <dbReference type="Proteomes" id="UP000737402"/>
    </source>
</evidence>
<dbReference type="Pfam" id="PF17922">
    <property type="entry name" value="TetR_C_17"/>
    <property type="match status" value="1"/>
</dbReference>
<dbReference type="InterPro" id="IPR036271">
    <property type="entry name" value="Tet_transcr_reg_TetR-rel_C_sf"/>
</dbReference>
<protein>
    <submittedName>
        <fullName evidence="5">AcrR family transcriptional regulator</fullName>
    </submittedName>
</protein>
<dbReference type="Pfam" id="PF00440">
    <property type="entry name" value="TetR_N"/>
    <property type="match status" value="1"/>
</dbReference>
<keyword evidence="6" id="KW-1185">Reference proteome</keyword>
<dbReference type="InterPro" id="IPR001647">
    <property type="entry name" value="HTH_TetR"/>
</dbReference>
<comment type="caution">
    <text evidence="5">The sequence shown here is derived from an EMBL/GenBank/DDBJ whole genome shotgun (WGS) entry which is preliminary data.</text>
</comment>
<gene>
    <name evidence="5" type="ORF">JOC95_004045</name>
</gene>
<name>A0ABS2P5J3_9BACI</name>
<reference evidence="5 6" key="1">
    <citation type="submission" date="2021-01" db="EMBL/GenBank/DDBJ databases">
        <title>Genomic Encyclopedia of Type Strains, Phase IV (KMG-IV): sequencing the most valuable type-strain genomes for metagenomic binning, comparative biology and taxonomic classification.</title>
        <authorList>
            <person name="Goeker M."/>
        </authorList>
    </citation>
    <scope>NUCLEOTIDE SEQUENCE [LARGE SCALE GENOMIC DNA]</scope>
    <source>
        <strain evidence="5 6">DSM 25879</strain>
    </source>
</reference>
<dbReference type="SUPFAM" id="SSF46689">
    <property type="entry name" value="Homeodomain-like"/>
    <property type="match status" value="1"/>
</dbReference>
<dbReference type="InterPro" id="IPR009057">
    <property type="entry name" value="Homeodomain-like_sf"/>
</dbReference>
<dbReference type="Gene3D" id="1.10.10.60">
    <property type="entry name" value="Homeodomain-like"/>
    <property type="match status" value="1"/>
</dbReference>
<evidence type="ECO:0000259" key="4">
    <source>
        <dbReference type="PROSITE" id="PS50977"/>
    </source>
</evidence>
<dbReference type="PANTHER" id="PTHR43479">
    <property type="entry name" value="ACREF/ENVCD OPERON REPRESSOR-RELATED"/>
    <property type="match status" value="1"/>
</dbReference>
<evidence type="ECO:0000256" key="3">
    <source>
        <dbReference type="PROSITE-ProRule" id="PRU00335"/>
    </source>
</evidence>
<proteinExistence type="predicted"/>
<dbReference type="PROSITE" id="PS50977">
    <property type="entry name" value="HTH_TETR_2"/>
    <property type="match status" value="1"/>
</dbReference>
<organism evidence="5 6">
    <name type="scientific">Sutcliffiella tianshenii</name>
    <dbReference type="NCBI Taxonomy" id="1463404"/>
    <lineage>
        <taxon>Bacteria</taxon>
        <taxon>Bacillati</taxon>
        <taxon>Bacillota</taxon>
        <taxon>Bacilli</taxon>
        <taxon>Bacillales</taxon>
        <taxon>Bacillaceae</taxon>
        <taxon>Sutcliffiella</taxon>
    </lineage>
</organism>
<evidence type="ECO:0000313" key="5">
    <source>
        <dbReference type="EMBL" id="MBM7622134.1"/>
    </source>
</evidence>
<dbReference type="Proteomes" id="UP000737402">
    <property type="component" value="Unassembled WGS sequence"/>
</dbReference>
<dbReference type="InterPro" id="IPR050624">
    <property type="entry name" value="HTH-type_Tx_Regulator"/>
</dbReference>
<dbReference type="PANTHER" id="PTHR43479:SF11">
    <property type="entry name" value="ACREF_ENVCD OPERON REPRESSOR-RELATED"/>
    <property type="match status" value="1"/>
</dbReference>
<dbReference type="EMBL" id="JAFBED010000014">
    <property type="protein sequence ID" value="MBM7622134.1"/>
    <property type="molecule type" value="Genomic_DNA"/>
</dbReference>
<keyword evidence="2 3" id="KW-0238">DNA-binding</keyword>
<dbReference type="SUPFAM" id="SSF48498">
    <property type="entry name" value="Tetracyclin repressor-like, C-terminal domain"/>
    <property type="match status" value="1"/>
</dbReference>
<dbReference type="RefSeq" id="WP_204419483.1">
    <property type="nucleotide sequence ID" value="NZ_JAFBED010000014.1"/>
</dbReference>
<feature type="DNA-binding region" description="H-T-H motif" evidence="3">
    <location>
        <begin position="34"/>
        <end position="53"/>
    </location>
</feature>
<dbReference type="InterPro" id="IPR041612">
    <property type="entry name" value="YfiR_C"/>
</dbReference>
<dbReference type="Gene3D" id="1.10.357.10">
    <property type="entry name" value="Tetracycline Repressor, domain 2"/>
    <property type="match status" value="1"/>
</dbReference>